<dbReference type="Proteomes" id="UP000199614">
    <property type="component" value="Unassembled WGS sequence"/>
</dbReference>
<feature type="compositionally biased region" description="Low complexity" evidence="1">
    <location>
        <begin position="457"/>
        <end position="486"/>
    </location>
</feature>
<feature type="transmembrane region" description="Helical" evidence="2">
    <location>
        <begin position="149"/>
        <end position="170"/>
    </location>
</feature>
<keyword evidence="2" id="KW-0812">Transmembrane</keyword>
<keyword evidence="2" id="KW-0472">Membrane</keyword>
<feature type="compositionally biased region" description="Acidic residues" evidence="1">
    <location>
        <begin position="21"/>
        <end position="31"/>
    </location>
</feature>
<dbReference type="STRING" id="260086.SAMN05216207_100991"/>
<proteinExistence type="predicted"/>
<evidence type="ECO:0000313" key="4">
    <source>
        <dbReference type="EMBL" id="SFN16999.1"/>
    </source>
</evidence>
<evidence type="ECO:0000256" key="2">
    <source>
        <dbReference type="SAM" id="Phobius"/>
    </source>
</evidence>
<feature type="region of interest" description="Disordered" evidence="1">
    <location>
        <begin position="444"/>
        <end position="516"/>
    </location>
</feature>
<protein>
    <submittedName>
        <fullName evidence="4">Septum formation</fullName>
    </submittedName>
</protein>
<evidence type="ECO:0000259" key="3">
    <source>
        <dbReference type="Pfam" id="PF13845"/>
    </source>
</evidence>
<evidence type="ECO:0000256" key="1">
    <source>
        <dbReference type="SAM" id="MobiDB-lite"/>
    </source>
</evidence>
<keyword evidence="2" id="KW-1133">Transmembrane helix</keyword>
<reference evidence="4 5" key="1">
    <citation type="submission" date="2016-10" db="EMBL/GenBank/DDBJ databases">
        <authorList>
            <person name="de Groot N.N."/>
        </authorList>
    </citation>
    <scope>NUCLEOTIDE SEQUENCE [LARGE SCALE GENOMIC DNA]</scope>
    <source>
        <strain evidence="4 5">CGMCC 4.1877</strain>
    </source>
</reference>
<evidence type="ECO:0000313" key="5">
    <source>
        <dbReference type="Proteomes" id="UP000199614"/>
    </source>
</evidence>
<feature type="domain" description="Septum formation-related" evidence="3">
    <location>
        <begin position="202"/>
        <end position="416"/>
    </location>
</feature>
<dbReference type="AlphaFoldDB" id="A0A1I4WVK7"/>
<organism evidence="4 5">
    <name type="scientific">Pseudonocardia ammonioxydans</name>
    <dbReference type="NCBI Taxonomy" id="260086"/>
    <lineage>
        <taxon>Bacteria</taxon>
        <taxon>Bacillati</taxon>
        <taxon>Actinomycetota</taxon>
        <taxon>Actinomycetes</taxon>
        <taxon>Pseudonocardiales</taxon>
        <taxon>Pseudonocardiaceae</taxon>
        <taxon>Pseudonocardia</taxon>
    </lineage>
</organism>
<name>A0A1I4WVK7_PSUAM</name>
<gene>
    <name evidence="4" type="ORF">SAMN05216207_100991</name>
</gene>
<dbReference type="Pfam" id="PF13845">
    <property type="entry name" value="Septum_form"/>
    <property type="match status" value="1"/>
</dbReference>
<dbReference type="InterPro" id="IPR026004">
    <property type="entry name" value="Septum_form"/>
</dbReference>
<sequence length="516" mass="52186">MGSAMDPSSPAGSAPRRPDETGTDVAEEAYDGYDGRYARAGGGPTVLSRPEAVSAPETVSRPEAPAPEATAVPETASAPGATAATPVAPTRATPVAPTRATPVAPTRRRRRAADAAPDGNGTGDGAADGTRVTTDRGGRRGRPSGPRRVGVGILVGAFLMFAVAALDSVLGAEVPVLGSFASSGVPPRAEEPPPLPPPPDTAGTCLNWERSDATDTAAVNCAQPHKFEQAGRVELADQPVFPSDEAWQTLVSDRCTPVVTRYLDNKFDPDGKFRVGALKPSQARWDEGDRGMRCGLQTASRSGSMLPITGKVAEQDQSAVQQAGTCLAIDGRTVGDPTGCGGPHAAEVVGVVDLGTEFPEEFPAVEDQDEFLQPACTTAANEFAGNDKVIGEKGLTVYWGNLSEESWKAGSRKVNCNIGTLLPDGSGFASLTGSVKGNLVVAGQSAPPAATPPGAPSAPGSPAAPTGPADPAAPSAPADGSAEPSGRPGSEQPTAPGAPPTPDLDIPPGLPGLGDD</sequence>
<feature type="region of interest" description="Disordered" evidence="1">
    <location>
        <begin position="1"/>
        <end position="148"/>
    </location>
</feature>
<keyword evidence="5" id="KW-1185">Reference proteome</keyword>
<accession>A0A1I4WVK7</accession>
<feature type="compositionally biased region" description="Low complexity" evidence="1">
    <location>
        <begin position="62"/>
        <end position="105"/>
    </location>
</feature>
<dbReference type="EMBL" id="FOUY01000009">
    <property type="protein sequence ID" value="SFN16999.1"/>
    <property type="molecule type" value="Genomic_DNA"/>
</dbReference>